<evidence type="ECO:0000313" key="1">
    <source>
        <dbReference type="EMBL" id="TWF43315.1"/>
    </source>
</evidence>
<comment type="caution">
    <text evidence="1">The sequence shown here is derived from an EMBL/GenBank/DDBJ whole genome shotgun (WGS) entry which is preliminary data.</text>
</comment>
<dbReference type="AlphaFoldDB" id="A0A561PYY6"/>
<proteinExistence type="predicted"/>
<sequence>MHSELQRAADQAAAMGPAVLVPGVRLCRPIDVVGAPSLSVDDRRVILAAWASDLYAVDSQPSLRHMPGTPGPVSIDEVQAALRELDRRSHY</sequence>
<dbReference type="OrthoDB" id="7477898at2"/>
<accession>A0A561PYY6</accession>
<dbReference type="Proteomes" id="UP000320653">
    <property type="component" value="Unassembled WGS sequence"/>
</dbReference>
<gene>
    <name evidence="1" type="ORF">FHW37_12225</name>
</gene>
<reference evidence="1 2" key="1">
    <citation type="submission" date="2019-06" db="EMBL/GenBank/DDBJ databases">
        <title>Sorghum-associated microbial communities from plants grown in Nebraska, USA.</title>
        <authorList>
            <person name="Schachtman D."/>
        </authorList>
    </citation>
    <scope>NUCLEOTIDE SEQUENCE [LARGE SCALE GENOMIC DNA]</scope>
    <source>
        <strain evidence="1 2">1225</strain>
    </source>
</reference>
<dbReference type="EMBL" id="VIWP01000022">
    <property type="protein sequence ID" value="TWF43315.1"/>
    <property type="molecule type" value="Genomic_DNA"/>
</dbReference>
<dbReference type="RefSeq" id="WP_145643758.1">
    <property type="nucleotide sequence ID" value="NZ_VIWP01000022.1"/>
</dbReference>
<name>A0A561PYY6_9HYPH</name>
<keyword evidence="2" id="KW-1185">Reference proteome</keyword>
<protein>
    <submittedName>
        <fullName evidence="1">Uncharacterized protein</fullName>
    </submittedName>
</protein>
<evidence type="ECO:0000313" key="2">
    <source>
        <dbReference type="Proteomes" id="UP000320653"/>
    </source>
</evidence>
<organism evidence="1 2">
    <name type="scientific">Neorhizobium alkalisoli</name>
    <dbReference type="NCBI Taxonomy" id="528178"/>
    <lineage>
        <taxon>Bacteria</taxon>
        <taxon>Pseudomonadati</taxon>
        <taxon>Pseudomonadota</taxon>
        <taxon>Alphaproteobacteria</taxon>
        <taxon>Hyphomicrobiales</taxon>
        <taxon>Rhizobiaceae</taxon>
        <taxon>Rhizobium/Agrobacterium group</taxon>
        <taxon>Neorhizobium</taxon>
    </lineage>
</organism>